<feature type="domain" description="S1 motif" evidence="1">
    <location>
        <begin position="203"/>
        <end position="278"/>
    </location>
</feature>
<dbReference type="Pfam" id="PF00575">
    <property type="entry name" value="S1"/>
    <property type="match status" value="1"/>
</dbReference>
<keyword evidence="2" id="KW-0614">Plasmid</keyword>
<dbReference type="SUPFAM" id="SSF50249">
    <property type="entry name" value="Nucleic acid-binding proteins"/>
    <property type="match status" value="2"/>
</dbReference>
<dbReference type="CDD" id="cd00164">
    <property type="entry name" value="S1_like"/>
    <property type="match status" value="1"/>
</dbReference>
<evidence type="ECO:0000313" key="2">
    <source>
        <dbReference type="EMBL" id="WWP23979.1"/>
    </source>
</evidence>
<dbReference type="InterPro" id="IPR003029">
    <property type="entry name" value="S1_domain"/>
</dbReference>
<gene>
    <name evidence="2" type="ORF">V6668_30420</name>
</gene>
<accession>A0ABD8B2D0</accession>
<protein>
    <submittedName>
        <fullName evidence="2">S1 RNA-binding domain-containing protein</fullName>
    </submittedName>
</protein>
<organism evidence="2 3">
    <name type="scientific">Paenibacillus amylolyticus</name>
    <dbReference type="NCBI Taxonomy" id="1451"/>
    <lineage>
        <taxon>Bacteria</taxon>
        <taxon>Bacillati</taxon>
        <taxon>Bacillota</taxon>
        <taxon>Bacilli</taxon>
        <taxon>Bacillales</taxon>
        <taxon>Paenibacillaceae</taxon>
        <taxon>Paenibacillus</taxon>
    </lineage>
</organism>
<dbReference type="Proteomes" id="UP001364764">
    <property type="component" value="Plasmid pY5S7-1"/>
</dbReference>
<reference evidence="2 3" key="1">
    <citation type="submission" date="2024-02" db="EMBL/GenBank/DDBJ databases">
        <title>Complete sequences of two Paenibacillus sp. strains and one Lysinibacillus strain isolated from the environment on STAA medium highlight biotechnological potential.</title>
        <authorList>
            <person name="Attere S.A."/>
            <person name="Piche L.C."/>
            <person name="Intertaglia L."/>
            <person name="Lami R."/>
            <person name="Charette S.J."/>
            <person name="Vincent A.T."/>
        </authorList>
    </citation>
    <scope>NUCLEOTIDE SEQUENCE [LARGE SCALE GENOMIC DNA]</scope>
    <source>
        <strain evidence="2 3">Y5S-7</strain>
        <plasmid evidence="2 3">pY5S7-1</plasmid>
    </source>
</reference>
<feature type="domain" description="S1 motif" evidence="1">
    <location>
        <begin position="119"/>
        <end position="192"/>
    </location>
</feature>
<dbReference type="RefSeq" id="WP_338709128.1">
    <property type="nucleotide sequence ID" value="NZ_CP145893.1"/>
</dbReference>
<sequence>MRQIEQRFDNVGDEKLGWADIKESQRVKQVLYAEAIGLETLSLGDKKEEMLKLNYKGVFGYLPKSRIDNYEFKGLHHFLGKEFEFVVEMVDIEGHWFLADRIQALEVSARRFWKSAKVGQVMVGFIRGIDMSRLYLLVEGVPVVMNREEVSYSYIEDMRSEFEIGDTLDIKITKLEAPTEENPSGLLEVNAKVLSRDPWGQIGDYKEGGSYTAVITKIHPEHGVFLELVGVSGLTVRTNFPPNANPDVLKKGKKVTVKILEINHRDRRIKAITILPQRSINAGNRRGVRVIH</sequence>
<dbReference type="EMBL" id="CP145893">
    <property type="protein sequence ID" value="WWP23979.1"/>
    <property type="molecule type" value="Genomic_DNA"/>
</dbReference>
<dbReference type="InterPro" id="IPR012340">
    <property type="entry name" value="NA-bd_OB-fold"/>
</dbReference>
<name>A0ABD8B2D0_PAEAM</name>
<evidence type="ECO:0000259" key="1">
    <source>
        <dbReference type="PROSITE" id="PS50126"/>
    </source>
</evidence>
<geneLocation type="plasmid" evidence="2 3">
    <name>pY5S7-1</name>
</geneLocation>
<dbReference type="GeneID" id="93479883"/>
<dbReference type="PROSITE" id="PS50126">
    <property type="entry name" value="S1"/>
    <property type="match status" value="2"/>
</dbReference>
<proteinExistence type="predicted"/>
<dbReference type="Gene3D" id="2.40.50.140">
    <property type="entry name" value="Nucleic acid-binding proteins"/>
    <property type="match status" value="1"/>
</dbReference>
<evidence type="ECO:0000313" key="3">
    <source>
        <dbReference type="Proteomes" id="UP001364764"/>
    </source>
</evidence>
<dbReference type="SMART" id="SM00316">
    <property type="entry name" value="S1"/>
    <property type="match status" value="2"/>
</dbReference>
<dbReference type="AlphaFoldDB" id="A0ABD8B2D0"/>